<evidence type="ECO:0000259" key="1">
    <source>
        <dbReference type="PROSITE" id="PS51186"/>
    </source>
</evidence>
<accession>A0A9X3FR54</accession>
<keyword evidence="2" id="KW-0808">Transferase</keyword>
<dbReference type="GO" id="GO:0016747">
    <property type="term" value="F:acyltransferase activity, transferring groups other than amino-acyl groups"/>
    <property type="evidence" value="ECO:0007669"/>
    <property type="project" value="InterPro"/>
</dbReference>
<evidence type="ECO:0000313" key="2">
    <source>
        <dbReference type="EMBL" id="MCZ0725110.1"/>
    </source>
</evidence>
<proteinExistence type="predicted"/>
<dbReference type="Gene3D" id="3.40.630.30">
    <property type="match status" value="1"/>
</dbReference>
<keyword evidence="2" id="KW-0012">Acyltransferase</keyword>
<evidence type="ECO:0000313" key="3">
    <source>
        <dbReference type="Proteomes" id="UP001146670"/>
    </source>
</evidence>
<dbReference type="SUPFAM" id="SSF55729">
    <property type="entry name" value="Acyl-CoA N-acyltransferases (Nat)"/>
    <property type="match status" value="1"/>
</dbReference>
<reference evidence="2" key="1">
    <citation type="submission" date="2022-12" db="EMBL/GenBank/DDBJ databases">
        <title>Description and comparative metabolic analysis of Aerococcus sp. nov., isolated from the feces of a pig.</title>
        <authorList>
            <person name="Chang Y.-H."/>
        </authorList>
    </citation>
    <scope>NUCLEOTIDE SEQUENCE</scope>
    <source>
        <strain evidence="2">YH-aer222</strain>
    </source>
</reference>
<dbReference type="InterPro" id="IPR000182">
    <property type="entry name" value="GNAT_dom"/>
</dbReference>
<dbReference type="AlphaFoldDB" id="A0A9X3FR54"/>
<dbReference type="RefSeq" id="WP_268751438.1">
    <property type="nucleotide sequence ID" value="NZ_JAPRFQ010000001.1"/>
</dbReference>
<feature type="domain" description="N-acetyltransferase" evidence="1">
    <location>
        <begin position="1"/>
        <end position="138"/>
    </location>
</feature>
<name>A0A9X3FR54_9LACT</name>
<gene>
    <name evidence="2" type="ORF">OW157_00835</name>
</gene>
<dbReference type="EC" id="2.3.1.-" evidence="2"/>
<sequence length="177" mass="21220">MLKKMRPDEFSQVFEIMVASFPESERRDYAGEKALLDLDYYHIYVFRDDDKDQVQAFIAIWDLDDFLYVEHFAVSGQYRNLGLGGKILDEFANQADKTIILEVEPPQDEWAKRRIGFYKRYEFHYNDYAYFQPKLSIDHPELPLRLMSYPEAMTEEQFIATRKNLYAKVYDYSLDEE</sequence>
<dbReference type="InterPro" id="IPR016181">
    <property type="entry name" value="Acyl_CoA_acyltransferase"/>
</dbReference>
<dbReference type="Proteomes" id="UP001146670">
    <property type="component" value="Unassembled WGS sequence"/>
</dbReference>
<dbReference type="PROSITE" id="PS51186">
    <property type="entry name" value="GNAT"/>
    <property type="match status" value="1"/>
</dbReference>
<keyword evidence="3" id="KW-1185">Reference proteome</keyword>
<protein>
    <submittedName>
        <fullName evidence="2">GNAT family N-acetyltransferase</fullName>
        <ecNumber evidence="2">2.3.1.-</ecNumber>
    </submittedName>
</protein>
<comment type="caution">
    <text evidence="2">The sequence shown here is derived from an EMBL/GenBank/DDBJ whole genome shotgun (WGS) entry which is preliminary data.</text>
</comment>
<dbReference type="Pfam" id="PF13508">
    <property type="entry name" value="Acetyltransf_7"/>
    <property type="match status" value="1"/>
</dbReference>
<dbReference type="EMBL" id="JAPRFR010000001">
    <property type="protein sequence ID" value="MCZ0725110.1"/>
    <property type="molecule type" value="Genomic_DNA"/>
</dbReference>
<organism evidence="2 3">
    <name type="scientific">Aerococcus kribbianus</name>
    <dbReference type="NCBI Taxonomy" id="2999064"/>
    <lineage>
        <taxon>Bacteria</taxon>
        <taxon>Bacillati</taxon>
        <taxon>Bacillota</taxon>
        <taxon>Bacilli</taxon>
        <taxon>Lactobacillales</taxon>
        <taxon>Aerococcaceae</taxon>
        <taxon>Aerococcus</taxon>
    </lineage>
</organism>
<dbReference type="CDD" id="cd04301">
    <property type="entry name" value="NAT_SF"/>
    <property type="match status" value="1"/>
</dbReference>